<dbReference type="PANTHER" id="PTHR47844:SF1">
    <property type="entry name" value="EXOSTOSIN-LIKE 2"/>
    <property type="match status" value="1"/>
</dbReference>
<dbReference type="GO" id="GO:0016757">
    <property type="term" value="F:glycosyltransferase activity"/>
    <property type="evidence" value="ECO:0007669"/>
    <property type="project" value="UniProtKB-KW"/>
</dbReference>
<dbReference type="SUPFAM" id="SSF50939">
    <property type="entry name" value="Sialidases"/>
    <property type="match status" value="1"/>
</dbReference>
<organism evidence="9 10">
    <name type="scientific">Seminavis robusta</name>
    <dbReference type="NCBI Taxonomy" id="568900"/>
    <lineage>
        <taxon>Eukaryota</taxon>
        <taxon>Sar</taxon>
        <taxon>Stramenopiles</taxon>
        <taxon>Ochrophyta</taxon>
        <taxon>Bacillariophyta</taxon>
        <taxon>Bacillariophyceae</taxon>
        <taxon>Bacillariophycidae</taxon>
        <taxon>Naviculales</taxon>
        <taxon>Naviculaceae</taxon>
        <taxon>Seminavis</taxon>
    </lineage>
</organism>
<keyword evidence="3 9" id="KW-0808">Transferase</keyword>
<name>A0A9N8EFS8_9STRA</name>
<evidence type="ECO:0000256" key="8">
    <source>
        <dbReference type="SAM" id="Phobius"/>
    </source>
</evidence>
<dbReference type="InterPro" id="IPR052427">
    <property type="entry name" value="Glycosyltrans_GT2/GT47"/>
</dbReference>
<reference evidence="9" key="1">
    <citation type="submission" date="2020-06" db="EMBL/GenBank/DDBJ databases">
        <authorList>
            <consortium name="Plant Systems Biology data submission"/>
        </authorList>
    </citation>
    <scope>NUCLEOTIDE SEQUENCE</scope>
    <source>
        <strain evidence="9">D6</strain>
    </source>
</reference>
<comment type="subcellular location">
    <subcellularLocation>
        <location evidence="1">Membrane</location>
    </subcellularLocation>
</comment>
<feature type="transmembrane region" description="Helical" evidence="8">
    <location>
        <begin position="484"/>
        <end position="505"/>
    </location>
</feature>
<evidence type="ECO:0000256" key="2">
    <source>
        <dbReference type="ARBA" id="ARBA00022676"/>
    </source>
</evidence>
<keyword evidence="7" id="KW-0325">Glycoprotein</keyword>
<evidence type="ECO:0000256" key="5">
    <source>
        <dbReference type="ARBA" id="ARBA00022989"/>
    </source>
</evidence>
<feature type="transmembrane region" description="Helical" evidence="8">
    <location>
        <begin position="384"/>
        <end position="407"/>
    </location>
</feature>
<dbReference type="Gene3D" id="2.120.10.10">
    <property type="match status" value="1"/>
</dbReference>
<dbReference type="AlphaFoldDB" id="A0A9N8EFS8"/>
<feature type="transmembrane region" description="Helical" evidence="8">
    <location>
        <begin position="15"/>
        <end position="39"/>
    </location>
</feature>
<dbReference type="Gene3D" id="3.90.550.10">
    <property type="entry name" value="Spore Coat Polysaccharide Biosynthesis Protein SpsA, Chain A"/>
    <property type="match status" value="1"/>
</dbReference>
<feature type="transmembrane region" description="Helical" evidence="8">
    <location>
        <begin position="330"/>
        <end position="348"/>
    </location>
</feature>
<evidence type="ECO:0000256" key="1">
    <source>
        <dbReference type="ARBA" id="ARBA00004370"/>
    </source>
</evidence>
<dbReference type="SUPFAM" id="SSF89372">
    <property type="entry name" value="Fucose-specific lectin"/>
    <property type="match status" value="1"/>
</dbReference>
<evidence type="ECO:0000313" key="9">
    <source>
        <dbReference type="EMBL" id="CAB9519933.1"/>
    </source>
</evidence>
<dbReference type="OrthoDB" id="2849215at2759"/>
<comment type="caution">
    <text evidence="9">The sequence shown here is derived from an EMBL/GenBank/DDBJ whole genome shotgun (WGS) entry which is preliminary data.</text>
</comment>
<dbReference type="InterPro" id="IPR029044">
    <property type="entry name" value="Nucleotide-diphossugar_trans"/>
</dbReference>
<keyword evidence="6 8" id="KW-0472">Membrane</keyword>
<dbReference type="SUPFAM" id="SSF53448">
    <property type="entry name" value="Nucleotide-diphospho-sugar transferases"/>
    <property type="match status" value="1"/>
</dbReference>
<proteinExistence type="predicted"/>
<keyword evidence="2" id="KW-0328">Glycosyltransferase</keyword>
<dbReference type="InterPro" id="IPR036278">
    <property type="entry name" value="Sialidase_sf"/>
</dbReference>
<gene>
    <name evidence="9" type="ORF">SEMRO_1059_G236540.1</name>
</gene>
<sequence>MFGETMVIPAPDHEVIPFLIPFGIIGVWRWGLFLLRVIFRWLYCPITPRRHGDGSSANKYKPSDVTIIVPTIDNGEEFLEAARNWQKNKPRQIIIVTSDTMKHEIQKTCEQAMDDPSLFRVLSVPNPNKRVQLMKGVYAAETVIVALSDDDAIWTTSDFLQWMLAPFDDDNMGGVGSKQAMMPTGRFPTVWEVIADFRLTMRMIETSATTFVDGGMSCLSGRTAVYRTEILQDPNFEREFVNEKWLGKYALHSGDDKFITRWLVKNNWKMQMQNHKDATLLTTFKPDRMFIKQVLRWTRNTWRSDMRSVFVDKKIWWRHPYVCFNMWDKFLNPLPLLFGVALIIWNTATFGGSVFGQTLVPVFAWLMFTRMLKLIPHLLAKPSHIVFVPAMIFFQYFFAVMKLYALFTLHITDWGSRDGADGEESSDASSSNEDTEELSFCTATQFLEMDLEAHSAHENESKAVPTTSVKQHGSKPWYKRFDGWIGAMLLLCTVGAVGYLAHLVIKPRWTMTLIATNKALSSDRATGAAFHDPASGKTFVAYAGPNMDPTVKEFDHVSTALASNSIAVGSSKPTSDYHDYPMMNIDNDGKLMVVFTDSPETLHMSKASEPHTTNTTWTETQINSDSPTYPCIIKASNGNMYIFYRRTVKDMSFYSFLTFVQRDYRPLVYIKSTDNGETWSKPRSAVDTGGLQVNGDLMNLNEIYADCPRYEPAQAGLPERFAMGWTLAGGGPTKHEHNFYHKNAYFAYFYPATDDFVSASGANLGSAIEYDDLELCLVLDSGPLDMTDPKAVDYYFAPSFVDDNHFPIVTYNFNRTLKSATWTGEEWSHSVIAEDAALSGFDIQKTGPDQFRIFLPEGSIKIYESSNAGASWSLEDNIKPNEDGASVNKVIMIGNTQPESDMQFLAYENNWDEQNYNGTYRIWSVGLQ</sequence>
<dbReference type="Pfam" id="PF13641">
    <property type="entry name" value="Glyco_tranf_2_3"/>
    <property type="match status" value="1"/>
</dbReference>
<protein>
    <submittedName>
        <fullName evidence="9">Glycosyl transferase family 2</fullName>
    </submittedName>
</protein>
<keyword evidence="10" id="KW-1185">Reference proteome</keyword>
<evidence type="ECO:0000256" key="3">
    <source>
        <dbReference type="ARBA" id="ARBA00022679"/>
    </source>
</evidence>
<evidence type="ECO:0000256" key="7">
    <source>
        <dbReference type="ARBA" id="ARBA00023180"/>
    </source>
</evidence>
<dbReference type="Proteomes" id="UP001153069">
    <property type="component" value="Unassembled WGS sequence"/>
</dbReference>
<dbReference type="PANTHER" id="PTHR47844">
    <property type="entry name" value="SYNTHASE CPS1, PUTATIVE (AFU_ORTHOLOGUE AFUA_7G02500)-RELATED"/>
    <property type="match status" value="1"/>
</dbReference>
<dbReference type="EMBL" id="CAICTM010001057">
    <property type="protein sequence ID" value="CAB9519933.1"/>
    <property type="molecule type" value="Genomic_DNA"/>
</dbReference>
<evidence type="ECO:0000313" key="10">
    <source>
        <dbReference type="Proteomes" id="UP001153069"/>
    </source>
</evidence>
<accession>A0A9N8EFS8</accession>
<dbReference type="Pfam" id="PF15892">
    <property type="entry name" value="BNR_4"/>
    <property type="match status" value="1"/>
</dbReference>
<evidence type="ECO:0000256" key="4">
    <source>
        <dbReference type="ARBA" id="ARBA00022692"/>
    </source>
</evidence>
<keyword evidence="4 8" id="KW-0812">Transmembrane</keyword>
<keyword evidence="5 8" id="KW-1133">Transmembrane helix</keyword>
<evidence type="ECO:0000256" key="6">
    <source>
        <dbReference type="ARBA" id="ARBA00023136"/>
    </source>
</evidence>
<dbReference type="GO" id="GO:0016020">
    <property type="term" value="C:membrane"/>
    <property type="evidence" value="ECO:0007669"/>
    <property type="project" value="UniProtKB-SubCell"/>
</dbReference>